<evidence type="ECO:0000313" key="1">
    <source>
        <dbReference type="EMBL" id="MBC5846094.1"/>
    </source>
</evidence>
<dbReference type="EMBL" id="JACRUL010000072">
    <property type="protein sequence ID" value="MBC5846094.1"/>
    <property type="molecule type" value="Genomic_DNA"/>
</dbReference>
<dbReference type="InterPro" id="IPR016024">
    <property type="entry name" value="ARM-type_fold"/>
</dbReference>
<dbReference type="SUPFAM" id="SSF48371">
    <property type="entry name" value="ARM repeat"/>
    <property type="match status" value="1"/>
</dbReference>
<comment type="caution">
    <text evidence="1">The sequence shown here is derived from an EMBL/GenBank/DDBJ whole genome shotgun (WGS) entry which is preliminary data.</text>
</comment>
<reference evidence="1 2" key="1">
    <citation type="submission" date="2020-08" db="EMBL/GenBank/DDBJ databases">
        <title>Description of novel Flavobacterium F-392 isolate.</title>
        <authorList>
            <person name="Saticioglu I.B."/>
            <person name="Duman M."/>
            <person name="Altun S."/>
        </authorList>
    </citation>
    <scope>NUCLEOTIDE SEQUENCE [LARGE SCALE GENOMIC DNA]</scope>
    <source>
        <strain evidence="1 2">F-392</strain>
    </source>
</reference>
<dbReference type="AlphaFoldDB" id="A0A923N3W8"/>
<dbReference type="InterPro" id="IPR014825">
    <property type="entry name" value="DNA_alkylation"/>
</dbReference>
<dbReference type="RefSeq" id="WP_187021427.1">
    <property type="nucleotide sequence ID" value="NZ_JACRUK010000074.1"/>
</dbReference>
<organism evidence="1 2">
    <name type="scientific">Flavobacterium muglaense</name>
    <dbReference type="NCBI Taxonomy" id="2764716"/>
    <lineage>
        <taxon>Bacteria</taxon>
        <taxon>Pseudomonadati</taxon>
        <taxon>Bacteroidota</taxon>
        <taxon>Flavobacteriia</taxon>
        <taxon>Flavobacteriales</taxon>
        <taxon>Flavobacteriaceae</taxon>
        <taxon>Flavobacterium</taxon>
    </lineage>
</organism>
<sequence>MKEVKRKGSKSTKDIPKEILEQLNNGQIETANLVEWLAVDQRLLLENLLKQTNRTKYLKPILADIENLKKQTVNTINEAIGTGFFEQSIKNNDTEILAIISTHKSDLIRCWATYTIGKNQNLDISQKLIQIQPFSADKHFGVREICWLAVRPSIAKNLSESLNILRSWTANKDENVRRFASEATRPRGVWCEHIEELKHNPELGLTILEPMKSDKAKYVQDSVGNWLNDASKTQPDFVKNICKKWEKESKTKETAYIIKKALRTIEKQAV</sequence>
<proteinExistence type="predicted"/>
<gene>
    <name evidence="1" type="ORF">H8R25_16870</name>
</gene>
<dbReference type="Pfam" id="PF08713">
    <property type="entry name" value="DNA_alkylation"/>
    <property type="match status" value="1"/>
</dbReference>
<dbReference type="Proteomes" id="UP000641454">
    <property type="component" value="Unassembled WGS sequence"/>
</dbReference>
<accession>A0A923N3W8</accession>
<name>A0A923N3W8_9FLAO</name>
<dbReference type="Gene3D" id="1.25.40.290">
    <property type="entry name" value="ARM repeat domains"/>
    <property type="match status" value="1"/>
</dbReference>
<protein>
    <submittedName>
        <fullName evidence="1">DNA alkylation repair protein</fullName>
    </submittedName>
</protein>
<evidence type="ECO:0000313" key="2">
    <source>
        <dbReference type="Proteomes" id="UP000641454"/>
    </source>
</evidence>
<keyword evidence="2" id="KW-1185">Reference proteome</keyword>